<dbReference type="InterPro" id="IPR042099">
    <property type="entry name" value="ANL_N_sf"/>
</dbReference>
<dbReference type="Gene3D" id="3.40.50.12780">
    <property type="entry name" value="N-terminal domain of ligase-like"/>
    <property type="match status" value="1"/>
</dbReference>
<keyword evidence="3" id="KW-0436">Ligase</keyword>
<dbReference type="AlphaFoldDB" id="A0A5C6JAU3"/>
<dbReference type="SUPFAM" id="SSF56801">
    <property type="entry name" value="Acetyl-CoA synthetase-like"/>
    <property type="match status" value="1"/>
</dbReference>
<protein>
    <submittedName>
        <fullName evidence="3">Long-chain fatty acid--CoA ligase</fullName>
    </submittedName>
</protein>
<organism evidence="3 4">
    <name type="scientific">Streptomyces misionensis</name>
    <dbReference type="NCBI Taxonomy" id="67331"/>
    <lineage>
        <taxon>Bacteria</taxon>
        <taxon>Bacillati</taxon>
        <taxon>Actinomycetota</taxon>
        <taxon>Actinomycetes</taxon>
        <taxon>Kitasatosporales</taxon>
        <taxon>Streptomycetaceae</taxon>
        <taxon>Streptomyces</taxon>
    </lineage>
</organism>
<accession>A0A5C6JAU3</accession>
<evidence type="ECO:0000259" key="2">
    <source>
        <dbReference type="Pfam" id="PF13193"/>
    </source>
</evidence>
<evidence type="ECO:0000313" key="3">
    <source>
        <dbReference type="EMBL" id="TWV38559.1"/>
    </source>
</evidence>
<evidence type="ECO:0000259" key="1">
    <source>
        <dbReference type="Pfam" id="PF00501"/>
    </source>
</evidence>
<sequence>MVAFQSFTPSLCRLLPVQNGDEVDEKPGGLFPRAFVDAFRDAPDLPAFEHGEHTVTRGEMLDRIAGFARGLRAAGLAPGSRVALDTGVTPEAFAVRVAAHVVGCQVVGLRPGLTREHLRDILARDVDAVVTDDAASRPEPAAAAGALRLLETGGALRPPKGFAPAPDDLTPRGDRDGVGVIHLTSGSTGRPKGTMVTYGALSEHWALQPARWTDRVRRLAARYERFLLFGTLTSAVMFEHLGLALLAGGTAVIPHRPLVFPDVFADLRITACMTTVPRLHGILDAVRDARADTSSLRALVVAGSPLAPHRLTEAAELLGPVAHHAYGQTETGMLTLLEPEELAADPGLADTVGRPLDTVGMTVRDQDGHVLPADRTGEVWVRTPDAFCGYWEDPKETGDVLRDGWVRTRDLGRIDARGYLRLTGRARDVVIVNAVVHYAGPIERVLASHPEVDQAYVVGVPDERTGEAIHAFVVPQPGRAPAERALRDLVARELGEASVPAGVSTLADVPVAASGKPDKAALRALLAPR</sequence>
<reference evidence="3" key="1">
    <citation type="journal article" date="2019" name="Microbiol. Resour. Announc.">
        <title>Draft Genomic Sequences of Streptomyces misionensis and Streptomyces albidoflavus, bacteria applied for phytopathogen biocontrol.</title>
        <authorList>
            <person name="Pylro V."/>
            <person name="Dias A."/>
            <person name="Andreote F."/>
            <person name="Varani A."/>
            <person name="Andreote C."/>
            <person name="Bernardo E."/>
            <person name="Martins T."/>
        </authorList>
    </citation>
    <scope>NUCLEOTIDE SEQUENCE [LARGE SCALE GENOMIC DNA]</scope>
    <source>
        <strain evidence="3">66</strain>
    </source>
</reference>
<gene>
    <name evidence="3" type="ORF">FRZ03_24330</name>
</gene>
<comment type="caution">
    <text evidence="3">The sequence shown here is derived from an EMBL/GenBank/DDBJ whole genome shotgun (WGS) entry which is preliminary data.</text>
</comment>
<evidence type="ECO:0000313" key="4">
    <source>
        <dbReference type="Proteomes" id="UP000320481"/>
    </source>
</evidence>
<dbReference type="Proteomes" id="UP000320481">
    <property type="component" value="Unassembled WGS sequence"/>
</dbReference>
<dbReference type="EMBL" id="VOGW01000137">
    <property type="protein sequence ID" value="TWV38559.1"/>
    <property type="molecule type" value="Genomic_DNA"/>
</dbReference>
<feature type="domain" description="AMP-binding enzyme C-terminal" evidence="2">
    <location>
        <begin position="442"/>
        <end position="516"/>
    </location>
</feature>
<dbReference type="InterPro" id="IPR000873">
    <property type="entry name" value="AMP-dep_synth/lig_dom"/>
</dbReference>
<dbReference type="InterPro" id="IPR045851">
    <property type="entry name" value="AMP-bd_C_sf"/>
</dbReference>
<dbReference type="Pfam" id="PF00501">
    <property type="entry name" value="AMP-binding"/>
    <property type="match status" value="1"/>
</dbReference>
<keyword evidence="4" id="KW-1185">Reference proteome</keyword>
<dbReference type="PANTHER" id="PTHR43767">
    <property type="entry name" value="LONG-CHAIN-FATTY-ACID--COA LIGASE"/>
    <property type="match status" value="1"/>
</dbReference>
<dbReference type="InterPro" id="IPR025110">
    <property type="entry name" value="AMP-bd_C"/>
</dbReference>
<feature type="domain" description="AMP-dependent synthetase/ligase" evidence="1">
    <location>
        <begin position="39"/>
        <end position="391"/>
    </location>
</feature>
<dbReference type="PROSITE" id="PS00455">
    <property type="entry name" value="AMP_BINDING"/>
    <property type="match status" value="1"/>
</dbReference>
<dbReference type="PANTHER" id="PTHR43767:SF1">
    <property type="entry name" value="NONRIBOSOMAL PEPTIDE SYNTHASE PES1 (EUROFUNG)-RELATED"/>
    <property type="match status" value="1"/>
</dbReference>
<proteinExistence type="predicted"/>
<name>A0A5C6JAU3_9ACTN</name>
<dbReference type="CDD" id="cd04433">
    <property type="entry name" value="AFD_class_I"/>
    <property type="match status" value="1"/>
</dbReference>
<dbReference type="Pfam" id="PF13193">
    <property type="entry name" value="AMP-binding_C"/>
    <property type="match status" value="1"/>
</dbReference>
<dbReference type="InterPro" id="IPR050237">
    <property type="entry name" value="ATP-dep_AMP-bd_enzyme"/>
</dbReference>
<dbReference type="Gene3D" id="3.30.300.30">
    <property type="match status" value="1"/>
</dbReference>
<dbReference type="InterPro" id="IPR020845">
    <property type="entry name" value="AMP-binding_CS"/>
</dbReference>
<dbReference type="GO" id="GO:0016878">
    <property type="term" value="F:acid-thiol ligase activity"/>
    <property type="evidence" value="ECO:0007669"/>
    <property type="project" value="UniProtKB-ARBA"/>
</dbReference>